<evidence type="ECO:0000313" key="1">
    <source>
        <dbReference type="EMBL" id="KIX09188.1"/>
    </source>
</evidence>
<accession>A0A0D2HEU4</accession>
<keyword evidence="2" id="KW-1185">Reference proteome</keyword>
<protein>
    <recommendedName>
        <fullName evidence="3">Alcohol dehydrogenase-like C-terminal domain-containing protein</fullName>
    </recommendedName>
</protein>
<dbReference type="Proteomes" id="UP000053617">
    <property type="component" value="Unassembled WGS sequence"/>
</dbReference>
<dbReference type="OrthoDB" id="1560166at2759"/>
<dbReference type="Gene3D" id="3.90.180.10">
    <property type="entry name" value="Medium-chain alcohol dehydrogenases, catalytic domain"/>
    <property type="match status" value="1"/>
</dbReference>
<dbReference type="AlphaFoldDB" id="A0A0D2HEU4"/>
<organism evidence="1 2">
    <name type="scientific">Rhinocladiella mackenziei CBS 650.93</name>
    <dbReference type="NCBI Taxonomy" id="1442369"/>
    <lineage>
        <taxon>Eukaryota</taxon>
        <taxon>Fungi</taxon>
        <taxon>Dikarya</taxon>
        <taxon>Ascomycota</taxon>
        <taxon>Pezizomycotina</taxon>
        <taxon>Eurotiomycetes</taxon>
        <taxon>Chaetothyriomycetidae</taxon>
        <taxon>Chaetothyriales</taxon>
        <taxon>Herpotrichiellaceae</taxon>
        <taxon>Rhinocladiella</taxon>
    </lineage>
</organism>
<proteinExistence type="predicted"/>
<dbReference type="SUPFAM" id="SSF51735">
    <property type="entry name" value="NAD(P)-binding Rossmann-fold domains"/>
    <property type="match status" value="1"/>
</dbReference>
<dbReference type="Gene3D" id="3.40.50.720">
    <property type="entry name" value="NAD(P)-binding Rossmann-like Domain"/>
    <property type="match status" value="1"/>
</dbReference>
<dbReference type="HOGENOM" id="CLU_1489775_0_0_1"/>
<reference evidence="1 2" key="1">
    <citation type="submission" date="2015-01" db="EMBL/GenBank/DDBJ databases">
        <title>The Genome Sequence of Rhinocladiella mackenzie CBS 650.93.</title>
        <authorList>
            <consortium name="The Broad Institute Genomics Platform"/>
            <person name="Cuomo C."/>
            <person name="de Hoog S."/>
            <person name="Gorbushina A."/>
            <person name="Stielow B."/>
            <person name="Teixiera M."/>
            <person name="Abouelleil A."/>
            <person name="Chapman S.B."/>
            <person name="Priest M."/>
            <person name="Young S.K."/>
            <person name="Wortman J."/>
            <person name="Nusbaum C."/>
            <person name="Birren B."/>
        </authorList>
    </citation>
    <scope>NUCLEOTIDE SEQUENCE [LARGE SCALE GENOMIC DNA]</scope>
    <source>
        <strain evidence="1 2">CBS 650.93</strain>
    </source>
</reference>
<sequence>MNVLPHDTDTVPRGKKLASIRLADPLSTAKIPNSITDEEAASSMCAGVTAFNAVSEVTKGQLGGSVLNIIGVGGVVRESNGFIESMLRLTNYNWHGTLGRRRPSTIVASGSKAAYAFALRTVKTHARIITLGVPTEPVPITVAADTRMKIKYEKKNFVDMNQGFQDMVDGKVVGRYVYSWQ</sequence>
<dbReference type="EMBL" id="KN847475">
    <property type="protein sequence ID" value="KIX09188.1"/>
    <property type="molecule type" value="Genomic_DNA"/>
</dbReference>
<evidence type="ECO:0000313" key="2">
    <source>
        <dbReference type="Proteomes" id="UP000053617"/>
    </source>
</evidence>
<dbReference type="VEuPathDB" id="FungiDB:Z518_00267"/>
<evidence type="ECO:0008006" key="3">
    <source>
        <dbReference type="Google" id="ProtNLM"/>
    </source>
</evidence>
<dbReference type="GeneID" id="25288338"/>
<name>A0A0D2HEU4_9EURO</name>
<dbReference type="RefSeq" id="XP_013276324.1">
    <property type="nucleotide sequence ID" value="XM_013420870.1"/>
</dbReference>
<dbReference type="InterPro" id="IPR036291">
    <property type="entry name" value="NAD(P)-bd_dom_sf"/>
</dbReference>
<gene>
    <name evidence="1" type="ORF">Z518_00267</name>
</gene>